<comment type="caution">
    <text evidence="4">The sequence shown here is derived from an EMBL/GenBank/DDBJ whole genome shotgun (WGS) entry which is preliminary data.</text>
</comment>
<dbReference type="GO" id="GO:0009103">
    <property type="term" value="P:lipopolysaccharide biosynthetic process"/>
    <property type="evidence" value="ECO:0007669"/>
    <property type="project" value="TreeGrafter"/>
</dbReference>
<gene>
    <name evidence="4" type="ORF">EVA94_01455</name>
</gene>
<sequence length="417" mass="47788">MHKLNIAILSYRSAQFGGGQGVYIRDISFALSLMGHNVDVISGPPYPDLHKKVNLIKLPGLNLFETFSFKDRLKKLFKKKNKDLNHYYEFISVLFGGFPEPKTFGDRVNVYLSSNNNYDLIIDNQSLSYGMIDIQKRFPFIEIIHHPITFDYKFELASSKRIKYKLSRYRWYSFLKMQKKVAPLIKQIITPSKSSKEGIVNEFNCAKENINVINNGLDTNEFSPIDKTGINKNRLITTASADVPLKGLDYSLKALKMLKDDYPELHLVVIGSPKKGGHTERLIRELELEQDVIFKSNITKEEIRDLYSTSSVAIVSSLYEGFGYPVIEAMSCEVPLIATNVSSIPELTSEFATLIEPKNEEMIYKSVKNILSDYDEFKQIAINGRAHVIKKFNWAKITNEYEDVIFKTIKKFRDANV</sequence>
<dbReference type="Proteomes" id="UP000315498">
    <property type="component" value="Unassembled WGS sequence"/>
</dbReference>
<dbReference type="CDD" id="cd03801">
    <property type="entry name" value="GT4_PimA-like"/>
    <property type="match status" value="1"/>
</dbReference>
<name>A0A520MVM8_9GAMM</name>
<feature type="domain" description="Glycosyltransferase subfamily 4-like N-terminal" evidence="3">
    <location>
        <begin position="18"/>
        <end position="220"/>
    </location>
</feature>
<feature type="domain" description="Glycosyl transferase family 1" evidence="2">
    <location>
        <begin position="227"/>
        <end position="386"/>
    </location>
</feature>
<dbReference type="Pfam" id="PF00534">
    <property type="entry name" value="Glycos_transf_1"/>
    <property type="match status" value="1"/>
</dbReference>
<evidence type="ECO:0000259" key="2">
    <source>
        <dbReference type="Pfam" id="PF00534"/>
    </source>
</evidence>
<protein>
    <submittedName>
        <fullName evidence="4">Glycosyltransferase family 1 protein</fullName>
    </submittedName>
</protein>
<accession>A0A520MVM8</accession>
<dbReference type="GO" id="GO:0016757">
    <property type="term" value="F:glycosyltransferase activity"/>
    <property type="evidence" value="ECO:0007669"/>
    <property type="project" value="InterPro"/>
</dbReference>
<dbReference type="SUPFAM" id="SSF53756">
    <property type="entry name" value="UDP-Glycosyltransferase/glycogen phosphorylase"/>
    <property type="match status" value="1"/>
</dbReference>
<organism evidence="4 5">
    <name type="scientific">SAR86 cluster bacterium</name>
    <dbReference type="NCBI Taxonomy" id="2030880"/>
    <lineage>
        <taxon>Bacteria</taxon>
        <taxon>Pseudomonadati</taxon>
        <taxon>Pseudomonadota</taxon>
        <taxon>Gammaproteobacteria</taxon>
        <taxon>SAR86 cluster</taxon>
    </lineage>
</organism>
<dbReference type="Pfam" id="PF13439">
    <property type="entry name" value="Glyco_transf_4"/>
    <property type="match status" value="1"/>
</dbReference>
<dbReference type="AlphaFoldDB" id="A0A520MVM8"/>
<dbReference type="PANTHER" id="PTHR46401:SF2">
    <property type="entry name" value="GLYCOSYLTRANSFERASE WBBK-RELATED"/>
    <property type="match status" value="1"/>
</dbReference>
<dbReference type="PANTHER" id="PTHR46401">
    <property type="entry name" value="GLYCOSYLTRANSFERASE WBBK-RELATED"/>
    <property type="match status" value="1"/>
</dbReference>
<evidence type="ECO:0000256" key="1">
    <source>
        <dbReference type="ARBA" id="ARBA00022679"/>
    </source>
</evidence>
<evidence type="ECO:0000313" key="5">
    <source>
        <dbReference type="Proteomes" id="UP000315498"/>
    </source>
</evidence>
<reference evidence="4 5" key="1">
    <citation type="submission" date="2019-02" db="EMBL/GenBank/DDBJ databases">
        <title>Prokaryotic population dynamics and viral predation in marine succession experiment using metagenomics: the confinement effect.</title>
        <authorList>
            <person name="Haro-Moreno J.M."/>
            <person name="Rodriguez-Valera F."/>
            <person name="Lopez-Perez M."/>
        </authorList>
    </citation>
    <scope>NUCLEOTIDE SEQUENCE [LARGE SCALE GENOMIC DNA]</scope>
    <source>
        <strain evidence="4">MED-G161</strain>
    </source>
</reference>
<dbReference type="EMBL" id="SHBG01000008">
    <property type="protein sequence ID" value="RZO25254.1"/>
    <property type="molecule type" value="Genomic_DNA"/>
</dbReference>
<keyword evidence="1 4" id="KW-0808">Transferase</keyword>
<evidence type="ECO:0000313" key="4">
    <source>
        <dbReference type="EMBL" id="RZO25254.1"/>
    </source>
</evidence>
<proteinExistence type="predicted"/>
<dbReference type="InterPro" id="IPR028098">
    <property type="entry name" value="Glyco_trans_4-like_N"/>
</dbReference>
<dbReference type="InterPro" id="IPR001296">
    <property type="entry name" value="Glyco_trans_1"/>
</dbReference>
<dbReference type="Gene3D" id="3.40.50.2000">
    <property type="entry name" value="Glycogen Phosphorylase B"/>
    <property type="match status" value="2"/>
</dbReference>
<evidence type="ECO:0000259" key="3">
    <source>
        <dbReference type="Pfam" id="PF13439"/>
    </source>
</evidence>